<evidence type="ECO:0000313" key="2">
    <source>
        <dbReference type="Proteomes" id="UP000730482"/>
    </source>
</evidence>
<gene>
    <name evidence="1" type="ORF">KGQ19_39360</name>
</gene>
<sequence length="63" mass="6491">MPSIDVHAAANLFSEQDERALAAELAAAALRAEGGWGLAGRTGARLVEWAMERAASAPDTPAT</sequence>
<keyword evidence="2" id="KW-1185">Reference proteome</keyword>
<accession>A0ABS5L470</accession>
<dbReference type="RefSeq" id="WP_212018993.1">
    <property type="nucleotide sequence ID" value="NZ_JAAFYZ010000220.1"/>
</dbReference>
<evidence type="ECO:0000313" key="1">
    <source>
        <dbReference type="EMBL" id="MBS2552929.1"/>
    </source>
</evidence>
<organism evidence="1 2">
    <name type="scientific">Catenulispora pinistramenti</name>
    <dbReference type="NCBI Taxonomy" id="2705254"/>
    <lineage>
        <taxon>Bacteria</taxon>
        <taxon>Bacillati</taxon>
        <taxon>Actinomycetota</taxon>
        <taxon>Actinomycetes</taxon>
        <taxon>Catenulisporales</taxon>
        <taxon>Catenulisporaceae</taxon>
        <taxon>Catenulispora</taxon>
    </lineage>
</organism>
<dbReference type="Proteomes" id="UP000730482">
    <property type="component" value="Unassembled WGS sequence"/>
</dbReference>
<reference evidence="1 2" key="1">
    <citation type="submission" date="2020-02" db="EMBL/GenBank/DDBJ databases">
        <title>Acidophilic actinobacteria isolated from forest soil.</title>
        <authorList>
            <person name="Golinska P."/>
        </authorList>
    </citation>
    <scope>NUCLEOTIDE SEQUENCE [LARGE SCALE GENOMIC DNA]</scope>
    <source>
        <strain evidence="1 2">NL8</strain>
    </source>
</reference>
<comment type="caution">
    <text evidence="1">The sequence shown here is derived from an EMBL/GenBank/DDBJ whole genome shotgun (WGS) entry which is preliminary data.</text>
</comment>
<name>A0ABS5L470_9ACTN</name>
<protein>
    <submittedName>
        <fullName evidence="1">Uncharacterized protein</fullName>
    </submittedName>
</protein>
<proteinExistence type="predicted"/>
<dbReference type="EMBL" id="JAAFYZ010000220">
    <property type="protein sequence ID" value="MBS2552929.1"/>
    <property type="molecule type" value="Genomic_DNA"/>
</dbReference>